<dbReference type="Gene3D" id="3.20.20.380">
    <property type="entry name" value="Copper homeostasis (CutC) domain"/>
    <property type="match status" value="1"/>
</dbReference>
<dbReference type="KEGG" id="pseg:D3H65_02870"/>
<comment type="caution">
    <text evidence="2">Once thought to be involved in copper homeostasis, experiments in E.coli have shown this is not the case.</text>
</comment>
<protein>
    <recommendedName>
        <fullName evidence="2">PF03932 family protein CutC</fullName>
    </recommendedName>
</protein>
<dbReference type="OrthoDB" id="9815677at2"/>
<comment type="subcellular location">
    <subcellularLocation>
        <location evidence="2">Cytoplasm</location>
    </subcellularLocation>
</comment>
<evidence type="ECO:0000256" key="1">
    <source>
        <dbReference type="ARBA" id="ARBA00007768"/>
    </source>
</evidence>
<dbReference type="PANTHER" id="PTHR12598:SF0">
    <property type="entry name" value="COPPER HOMEOSTASIS PROTEIN CUTC HOMOLOG"/>
    <property type="match status" value="1"/>
</dbReference>
<dbReference type="RefSeq" id="WP_119048810.1">
    <property type="nucleotide sequence ID" value="NZ_CP032157.1"/>
</dbReference>
<evidence type="ECO:0000313" key="4">
    <source>
        <dbReference type="Proteomes" id="UP000263900"/>
    </source>
</evidence>
<accession>A0A3B7MF77</accession>
<organism evidence="3 4">
    <name type="scientific">Paraflavitalea soli</name>
    <dbReference type="NCBI Taxonomy" id="2315862"/>
    <lineage>
        <taxon>Bacteria</taxon>
        <taxon>Pseudomonadati</taxon>
        <taxon>Bacteroidota</taxon>
        <taxon>Chitinophagia</taxon>
        <taxon>Chitinophagales</taxon>
        <taxon>Chitinophagaceae</taxon>
        <taxon>Paraflavitalea</taxon>
    </lineage>
</organism>
<dbReference type="GO" id="GO:0005507">
    <property type="term" value="F:copper ion binding"/>
    <property type="evidence" value="ECO:0007669"/>
    <property type="project" value="TreeGrafter"/>
</dbReference>
<dbReference type="SUPFAM" id="SSF110395">
    <property type="entry name" value="CutC-like"/>
    <property type="match status" value="1"/>
</dbReference>
<sequence>MSDIILEVCAFNIQSALIAEKVGAARVELCENPVEGGTTPSHGTIRRTRERINIELYPIIRPRAGSFWYDEDEFAIMKKDILLCKELGCEGISTGVQLQDGPIDTERLKRIVEWAYPMGVTCHRVFDRTPDIFKALEEVIDCGCERILTSGGKSAAPDAIDILAQLVQQANGRIIIMPGAGVRASNIEKLITGTGATEYHTSARVNVPDAVTYQNPAILDSGQVVIANETELRQLLANAQKIKAASE</sequence>
<name>A0A3B7MF77_9BACT</name>
<dbReference type="Proteomes" id="UP000263900">
    <property type="component" value="Chromosome"/>
</dbReference>
<keyword evidence="2" id="KW-0963">Cytoplasm</keyword>
<dbReference type="PANTHER" id="PTHR12598">
    <property type="entry name" value="COPPER HOMEOSTASIS PROTEIN CUTC"/>
    <property type="match status" value="1"/>
</dbReference>
<comment type="similarity">
    <text evidence="1 2">Belongs to the CutC family.</text>
</comment>
<dbReference type="GO" id="GO:0005737">
    <property type="term" value="C:cytoplasm"/>
    <property type="evidence" value="ECO:0007669"/>
    <property type="project" value="UniProtKB-SubCell"/>
</dbReference>
<evidence type="ECO:0000256" key="2">
    <source>
        <dbReference type="HAMAP-Rule" id="MF_00795"/>
    </source>
</evidence>
<dbReference type="HAMAP" id="MF_00795">
    <property type="entry name" value="CutC"/>
    <property type="match status" value="1"/>
</dbReference>
<dbReference type="InterPro" id="IPR005627">
    <property type="entry name" value="CutC-like"/>
</dbReference>
<dbReference type="AlphaFoldDB" id="A0A3B7MF77"/>
<evidence type="ECO:0000313" key="3">
    <source>
        <dbReference type="EMBL" id="AXY72972.1"/>
    </source>
</evidence>
<reference evidence="3 4" key="1">
    <citation type="submission" date="2018-09" db="EMBL/GenBank/DDBJ databases">
        <title>Genome sequencing of strain 6GH32-13.</title>
        <authorList>
            <person name="Weon H.-Y."/>
            <person name="Heo J."/>
            <person name="Kwon S.-W."/>
        </authorList>
    </citation>
    <scope>NUCLEOTIDE SEQUENCE [LARGE SCALE GENOMIC DNA]</scope>
    <source>
        <strain evidence="3 4">5GH32-13</strain>
    </source>
</reference>
<proteinExistence type="inferred from homology"/>
<gene>
    <name evidence="2" type="primary">cutC</name>
    <name evidence="3" type="ORF">D3H65_02870</name>
</gene>
<keyword evidence="4" id="KW-1185">Reference proteome</keyword>
<dbReference type="Pfam" id="PF03932">
    <property type="entry name" value="CutC"/>
    <property type="match status" value="1"/>
</dbReference>
<dbReference type="InterPro" id="IPR036822">
    <property type="entry name" value="CutC-like_dom_sf"/>
</dbReference>
<dbReference type="EMBL" id="CP032157">
    <property type="protein sequence ID" value="AXY72972.1"/>
    <property type="molecule type" value="Genomic_DNA"/>
</dbReference>